<dbReference type="AlphaFoldDB" id="A0A8J5V6D9"/>
<proteinExistence type="predicted"/>
<reference evidence="2" key="2">
    <citation type="submission" date="2021-04" db="EMBL/GenBank/DDBJ databases">
        <title>Genome-wide patterns of bracovirus chromosomal integration into multiple host tissues during parasitism.</title>
        <authorList>
            <person name="Chebbi M.A.C."/>
        </authorList>
    </citation>
    <scope>NUCLEOTIDE SEQUENCE</scope>
    <source>
        <tissue evidence="2">Whole body</tissue>
    </source>
</reference>
<gene>
    <name evidence="2" type="ORF">G9C98_006955</name>
</gene>
<reference evidence="2" key="1">
    <citation type="submission" date="2020-03" db="EMBL/GenBank/DDBJ databases">
        <authorList>
            <person name="Chebbi M.A."/>
            <person name="Drezen J.M."/>
        </authorList>
    </citation>
    <scope>NUCLEOTIDE SEQUENCE</scope>
    <source>
        <tissue evidence="2">Whole body</tissue>
    </source>
</reference>
<dbReference type="Pfam" id="PF00650">
    <property type="entry name" value="CRAL_TRIO"/>
    <property type="match status" value="1"/>
</dbReference>
<dbReference type="PROSITE" id="PS50191">
    <property type="entry name" value="CRAL_TRIO"/>
    <property type="match status" value="1"/>
</dbReference>
<dbReference type="SMART" id="SM00516">
    <property type="entry name" value="SEC14"/>
    <property type="match status" value="1"/>
</dbReference>
<dbReference type="GO" id="GO:0016020">
    <property type="term" value="C:membrane"/>
    <property type="evidence" value="ECO:0007669"/>
    <property type="project" value="TreeGrafter"/>
</dbReference>
<comment type="caution">
    <text evidence="2">The sequence shown here is derived from an EMBL/GenBank/DDBJ whole genome shotgun (WGS) entry which is preliminary data.</text>
</comment>
<dbReference type="Proteomes" id="UP000729913">
    <property type="component" value="Unassembled WGS sequence"/>
</dbReference>
<dbReference type="InterPro" id="IPR001251">
    <property type="entry name" value="CRAL-TRIO_dom"/>
</dbReference>
<dbReference type="PANTHER" id="PTHR10174">
    <property type="entry name" value="ALPHA-TOCOPHEROL TRANSFER PROTEIN-RELATED"/>
    <property type="match status" value="1"/>
</dbReference>
<dbReference type="CDD" id="cd00170">
    <property type="entry name" value="SEC14"/>
    <property type="match status" value="1"/>
</dbReference>
<dbReference type="EMBL" id="JAAOIC020000060">
    <property type="protein sequence ID" value="KAG8035509.1"/>
    <property type="molecule type" value="Genomic_DNA"/>
</dbReference>
<protein>
    <recommendedName>
        <fullName evidence="1">CRAL-TRIO domain-containing protein</fullName>
    </recommendedName>
</protein>
<keyword evidence="3" id="KW-1185">Reference proteome</keyword>
<feature type="domain" description="CRAL-TRIO" evidence="1">
    <location>
        <begin position="106"/>
        <end position="256"/>
    </location>
</feature>
<organism evidence="2 3">
    <name type="scientific">Cotesia typhae</name>
    <dbReference type="NCBI Taxonomy" id="2053667"/>
    <lineage>
        <taxon>Eukaryota</taxon>
        <taxon>Metazoa</taxon>
        <taxon>Ecdysozoa</taxon>
        <taxon>Arthropoda</taxon>
        <taxon>Hexapoda</taxon>
        <taxon>Insecta</taxon>
        <taxon>Pterygota</taxon>
        <taxon>Neoptera</taxon>
        <taxon>Endopterygota</taxon>
        <taxon>Hymenoptera</taxon>
        <taxon>Apocrita</taxon>
        <taxon>Ichneumonoidea</taxon>
        <taxon>Braconidae</taxon>
        <taxon>Microgastrinae</taxon>
        <taxon>Cotesia</taxon>
    </lineage>
</organism>
<dbReference type="GO" id="GO:1902936">
    <property type="term" value="F:phosphatidylinositol bisphosphate binding"/>
    <property type="evidence" value="ECO:0007669"/>
    <property type="project" value="TreeGrafter"/>
</dbReference>
<accession>A0A8J5V6D9</accession>
<dbReference type="PANTHER" id="PTHR10174:SF224">
    <property type="entry name" value="RETINOL-BINDING PROTEIN PINTA"/>
    <property type="match status" value="1"/>
</dbReference>
<evidence type="ECO:0000313" key="2">
    <source>
        <dbReference type="EMBL" id="KAG8035509.1"/>
    </source>
</evidence>
<name>A0A8J5V6D9_9HYME</name>
<sequence>MKMTLLPPTPEQQKRINQEIPPDPEIRRKDVQTLREWLMKQPHLPKHMDNDRVEKFLFGCKNSIERCKMILERYFTARTALPEFFLHRDPMSRDVQECCKVIEYFVLPSLTDEGHRVTVLRLKDKDINKFSVQAITRRILMVMDTRLTEEACLSNQMIFDLEGFTAAHIAKCSPTQALVRKAMLAAQDSMPLRLHRVYFLNAPTFIHNLLNIFYPLLKPKLVEKFRIHTGGGKELWPYMNKEILPKEWGGNAGTFQQLNDAWKKKIEKHRDWFKEEESLSKTDEKVRMPNSSSSFTRELGGIQGSFRQLNID</sequence>
<dbReference type="OrthoDB" id="6682367at2759"/>
<evidence type="ECO:0000313" key="3">
    <source>
        <dbReference type="Proteomes" id="UP000729913"/>
    </source>
</evidence>
<evidence type="ECO:0000259" key="1">
    <source>
        <dbReference type="PROSITE" id="PS50191"/>
    </source>
</evidence>